<evidence type="ECO:0000256" key="4">
    <source>
        <dbReference type="SAM" id="MobiDB-lite"/>
    </source>
</evidence>
<keyword evidence="2 5" id="KW-0167">Capsid protein</keyword>
<proteinExistence type="predicted"/>
<dbReference type="InterPro" id="IPR001337">
    <property type="entry name" value="TMV-like_coat"/>
</dbReference>
<dbReference type="Gene3D" id="1.20.120.70">
    <property type="entry name" value="Tobacco mosaic virus-like, coat protein"/>
    <property type="match status" value="1"/>
</dbReference>
<keyword evidence="3" id="KW-0946">Virion</keyword>
<dbReference type="GO" id="GO:0005198">
    <property type="term" value="F:structural molecule activity"/>
    <property type="evidence" value="ECO:0007669"/>
    <property type="project" value="InterPro"/>
</dbReference>
<accession>A0A0A1H9Y2</accession>
<organism evidence="5">
    <name type="scientific">Chinese wheat mosaic virus</name>
    <dbReference type="NCBI Taxonomy" id="83544"/>
    <lineage>
        <taxon>Viruses</taxon>
        <taxon>Riboviria</taxon>
        <taxon>Orthornavirae</taxon>
        <taxon>Kitrinoviricota</taxon>
        <taxon>Alsuviricetes</taxon>
        <taxon>Martellivirales</taxon>
        <taxon>Virgaviridae</taxon>
        <taxon>Furovirus</taxon>
        <taxon>Furovirus chinense</taxon>
    </lineage>
</organism>
<dbReference type="GO" id="GO:0019028">
    <property type="term" value="C:viral capsid"/>
    <property type="evidence" value="ECO:0007669"/>
    <property type="project" value="UniProtKB-KW"/>
</dbReference>
<gene>
    <name evidence="5" type="primary">N-CP</name>
</gene>
<feature type="region of interest" description="Disordered" evidence="4">
    <location>
        <begin position="145"/>
        <end position="171"/>
    </location>
</feature>
<evidence type="ECO:0000313" key="5">
    <source>
        <dbReference type="EMBL" id="BAP90389.1"/>
    </source>
</evidence>
<protein>
    <submittedName>
        <fullName evidence="5">N-terminally-extended coat protein</fullName>
    </submittedName>
</protein>
<dbReference type="InterPro" id="IPR036417">
    <property type="entry name" value="TMV-like_coat_sf"/>
</dbReference>
<name>A0A0A1H9Y2_9VIRU</name>
<dbReference type="Pfam" id="PF00721">
    <property type="entry name" value="TMV_coat"/>
    <property type="match status" value="1"/>
</dbReference>
<comment type="subcellular location">
    <subcellularLocation>
        <location evidence="1">Virion</location>
    </subcellularLocation>
</comment>
<evidence type="ECO:0000256" key="1">
    <source>
        <dbReference type="ARBA" id="ARBA00004328"/>
    </source>
</evidence>
<evidence type="ECO:0000256" key="3">
    <source>
        <dbReference type="ARBA" id="ARBA00022844"/>
    </source>
</evidence>
<sequence length="215" mass="23376">MDKFSRLKDEVSTALSKSTGKVTVEDTGEGRTPVTVVLPMAVKSGYTVFNRELNVMANTHAYIRLSALLSQVETWQSTRTSVLSHLGIMLNGVSKLGERNFFSRSKRFGTHTLDGDEIFCDLGGEGVSQVLTRLTVALGAAKGEGAQSRNAKRGAPPAAGQIETEEQGQTDQSLAISNALGELMTYVSSKEYTMNECYTQDSFEAKYNLKWEGSS</sequence>
<dbReference type="EMBL" id="AB935554">
    <property type="protein sequence ID" value="BAP90389.1"/>
    <property type="molecule type" value="Genomic_RNA"/>
</dbReference>
<evidence type="ECO:0000256" key="2">
    <source>
        <dbReference type="ARBA" id="ARBA00022561"/>
    </source>
</evidence>
<reference evidence="5" key="1">
    <citation type="submission" date="2014-05" db="EMBL/GenBank/DDBJ databases">
        <title>Complete nucleotide sequence of RNA2 of a Nagano isolate of Chinese wheat mosaic virus.</title>
        <authorList>
            <person name="Shirako Y."/>
            <person name="Maejima H."/>
        </authorList>
    </citation>
    <scope>NUCLEOTIDE SEQUENCE</scope>
    <source>
        <strain evidence="5">Nagano-A</strain>
    </source>
</reference>